<evidence type="ECO:0000256" key="1">
    <source>
        <dbReference type="ARBA" id="ARBA00023026"/>
    </source>
</evidence>
<dbReference type="EMBL" id="QNVV01000015">
    <property type="protein sequence ID" value="REC46160.1"/>
    <property type="molecule type" value="Genomic_DNA"/>
</dbReference>
<protein>
    <recommendedName>
        <fullName evidence="8">Virulence plasmid A protein</fullName>
    </recommendedName>
</protein>
<evidence type="ECO:0000259" key="5">
    <source>
        <dbReference type="Pfam" id="PF20220"/>
    </source>
</evidence>
<keyword evidence="7" id="KW-1185">Reference proteome</keyword>
<evidence type="ECO:0008006" key="8">
    <source>
        <dbReference type="Google" id="ProtNLM"/>
    </source>
</evidence>
<accession>A0A3D9AXX6</accession>
<evidence type="ECO:0000259" key="4">
    <source>
        <dbReference type="Pfam" id="PF18413"/>
    </source>
</evidence>
<dbReference type="Proteomes" id="UP000256257">
    <property type="component" value="Unassembled WGS sequence"/>
</dbReference>
<dbReference type="OrthoDB" id="9781691at2"/>
<dbReference type="InterPro" id="IPR041079">
    <property type="entry name" value="Neuraminidase-like"/>
</dbReference>
<evidence type="ECO:0000256" key="2">
    <source>
        <dbReference type="SAM" id="Coils"/>
    </source>
</evidence>
<dbReference type="InterPro" id="IPR046839">
    <property type="entry name" value="ABC_toxin_N"/>
</dbReference>
<dbReference type="Pfam" id="PF20220">
    <property type="entry name" value="ABC_toxin_N"/>
    <property type="match status" value="1"/>
</dbReference>
<gene>
    <name evidence="6" type="ORF">DRF67_15520</name>
</gene>
<organism evidence="6 7">
    <name type="scientific">Chryseobacterium pennipullorum</name>
    <dbReference type="NCBI Taxonomy" id="2258963"/>
    <lineage>
        <taxon>Bacteria</taxon>
        <taxon>Pseudomonadati</taxon>
        <taxon>Bacteroidota</taxon>
        <taxon>Flavobacteriia</taxon>
        <taxon>Flavobacteriales</taxon>
        <taxon>Weeksellaceae</taxon>
        <taxon>Chryseobacterium group</taxon>
        <taxon>Chryseobacterium</taxon>
    </lineage>
</organism>
<evidence type="ECO:0000259" key="3">
    <source>
        <dbReference type="Pfam" id="PF18276"/>
    </source>
</evidence>
<dbReference type="Pfam" id="PF18276">
    <property type="entry name" value="TcA_TcB_BD"/>
    <property type="match status" value="1"/>
</dbReference>
<evidence type="ECO:0000313" key="7">
    <source>
        <dbReference type="Proteomes" id="UP000256257"/>
    </source>
</evidence>
<dbReference type="InterPro" id="IPR040840">
    <property type="entry name" value="TcA_TcB_BD"/>
</dbReference>
<keyword evidence="2" id="KW-0175">Coiled coil</keyword>
<comment type="caution">
    <text evidence="6">The sequence shown here is derived from an EMBL/GenBank/DDBJ whole genome shotgun (WGS) entry which is preliminary data.</text>
</comment>
<dbReference type="InterPro" id="IPR018003">
    <property type="entry name" value="Insecticidal_toxin/plasmid_vir"/>
</dbReference>
<proteinExistence type="predicted"/>
<dbReference type="Pfam" id="PF18413">
    <property type="entry name" value="Neuraminidase"/>
    <property type="match status" value="1"/>
</dbReference>
<keyword evidence="1" id="KW-0843">Virulence</keyword>
<feature type="domain" description="ABC toxin N-terminal" evidence="5">
    <location>
        <begin position="902"/>
        <end position="1022"/>
    </location>
</feature>
<reference evidence="6 7" key="1">
    <citation type="submission" date="2018-06" db="EMBL/GenBank/DDBJ databases">
        <title>Novel Chryseobacterium species.</title>
        <authorList>
            <person name="Newman J."/>
            <person name="Hugo C."/>
            <person name="Oosthuizen L."/>
            <person name="Charimba G."/>
        </authorList>
    </citation>
    <scope>NUCLEOTIDE SEQUENCE [LARGE SCALE GENOMIC DNA]</scope>
    <source>
        <strain evidence="6 7">7_F195</strain>
    </source>
</reference>
<dbReference type="Pfam" id="PF03538">
    <property type="entry name" value="VRP1"/>
    <property type="match status" value="1"/>
</dbReference>
<name>A0A3D9AXX6_9FLAO</name>
<feature type="domain" description="Neuraminidase-like" evidence="4">
    <location>
        <begin position="1057"/>
        <end position="1169"/>
    </location>
</feature>
<sequence length="2721" mass="304852">MEVKQLIHKFYEVNPDIDLLTANLHMEETLASIKLPKTKSRTTATDMVEQLKQVARVVRLHPEAQAGNKLTADVMVTLYEKFDGLNSAHDIVRQSREVFVKQYTDAFGCAEVASEVYRRATEVTNNVANLTNAILNMSTPLSKAISTSSVSEEVTEYFTGLVGYQELFGSLNYCDCPECKSVLGPAAYFVDLMRIVQKYITEPNTATIPHASTLAVRRPDLGTIPLTCEKTNTIVPYLQIIIERLEQSLSTSWKISGTTDLYKQLAATYYPFNLPFLQPLSSIRIYLEELKTTLGDIFACQQLTGPQLAAEQLQTTLEGWNLLKTATVDTAKLQTYFGVTKLDDLNSFTVFSKQTDLLVTQVQDLLYQNLSGSEITAGLNGQFFINKGLAKPIVVGNTDSVNTIDNLTPTALDQINRYLRLTLLSEWSFDDLDWALHALNNGTPEINESILQLVPKLQQLVTRMNSDVATVSTYLFDLKTYGMGNDPAQSTAPFDIVFNTGQTALYHPKNSATEAYPLNKTYLDTPLSWEYASNSGNNPANAVRVASALGVSQNDLQLLVSALYTATPTIVLNVPTISALSRHVGLAGYFKLSIQDYLSFLSLSGKVQLVFTIDELTALIDNKETLATVTRLTFEDLNYTVNAVVSPTVNILYYPDKSEAWLKTLPILIPASDSEDDQLIKLYEQVGAFFGIPSSLAQSVLGLTVTNPLSIFLNPDTTNAIKALSLISRWLVWVEKTGVSQDLLDNIAVSKAAYGITDTTKLTFANSIVLLQFQFFTGIYNDVNNRFSDYMTAITGNKNDVAAAILSEATGWDKSIITALYALKYTNQVDRLYSMQAVITLLNKTGLNLDAFQGLLSLAGKGVADWDTFVAQENKLLTAIQARYNIGSDWNQLAVQIGGKTASAQRDALIGATIFALRSADDTAYIQNTRDLHDYLLIDVDMSDVAQISYIKEALNAIQLYMNRCRSKLEAGVVLLPIPDVWWEWMMNYRVWEANREIFLYPENYLDPAFRSSKTDLFKQLENDLKQNDITDGNVTSAYMKYLEGFAELAKLVYVDAYYCRVSDDTRDNQPTLFLFARTATNPYTYYYITRESEGTWSQWIKIDLAINAVQITPVYAFNKLFLFWVEQSVAIDKTPNTTTENIVKASINYTFYNFQNQWVPAQSLVKDYIIDVSPSAYRTANNKLFPDNFFDPNSLWWNKLYPLKIQQDSFWEITNGGNRFEQLVIAFGPMIDTTVQYPQPANNPPNDSNPAVQIFENQLFETGQNYNYVYNLGYKGQLPLFKPIVLNDSLDSSYLVNPDEILFFEKDSDKSNPLFTPQIDATSGQMNLISTSRTIYDNDIAGQIITPAIPTPQTSLSDSSFISTDAGINAAGSKTVYNTLVDYGYIDSSGMLGRSDYAEMRTDVMSIFEGDPGQLKKTQFVMGVVNRASGSRWLSQNVRNKNYGLFTIKNAVGTFVFYGDKEAFLMEDPDKDPVFISDLLFNADTMFLETSFLSSGAGIDASGSSQIYNNLIDYGYFTADGQLERGTTISDLTKALNEMLEGQPNKADKVDSVLDILTNQPLFYNTDFISDSAGINANGSKNIFDQLMQAGYLDKNGRLMTDIDFNELTGELYDILEGQPDIDKKVRFVVQVLYQAEYPSSIGFFRSLNTTPYACEYNFKAIRLTTGAIHNLSARIFSGGVGKLLSLESQLIPVDPELPFNRFGFEEPYVVAPEAPDGGQVDFNGAYELYYWELFFHAPMYIANLLKTNQVFDQAEKWYKYIYDPTAAPYLVEADSFVCATIGVTDSSRIYRVLLDNKWIDSEGYVSSKFTAKTNLNSILSFLQPVQIQSVKNVLLNHQVARDICRVWQFNPFRNHTVASLLENITNAKQIAAYNQYPFDPHAIARLRIGAYEKTMVMQYIDNLIKWGDWYFSQYTWESNTMANMLYIYAYNLLGPKPEDLGPCQAEDPANFNDIVAQYGDNIPQFKITLEDHVGSSSSGLNFQPYNDIDAYFCVPENDKLEQYWDTVVDRLYKINNSLNINGIPQPLQLFEPPIDPGLLARAAASGGNPLSIITNNAAIPAYRFEYLIDRVKNIASTLSQLGSGLLSALERKDDSALAKLQATQQNVLLNLNTMIKEQEIEEAKQNIAGLQQNLLSAQNREQFYQQQYDENLSPLEIASLSLQGAAIYPESVSIGINGISIAGYLAPNIFGFADGGMKFGDAINAGAQIAQTTSSILNQSAGIIATTAQYNRRRDDWKLQQQTATYDVAQIQDQINSANAQLLINQQNLVIHKKTIDQENAYEQFLTTRFTNMDFYSWMISRLSTIYFQSYQLTLGMALAAQSAYQNELNSTEQFIQFDYWDTLHKGLLSGEALLLSLQQMERSYVLKNTRTFEIEKTISLLQLDPLQFMEFKTGLHSGVKGTLRFKLSEQLFDFDFPGQYLRKIKTISVSIPAVVGPYQNINAVLRQTKNYTVMEPKINAVKYVMDPVNNPDPGNVRVDWIPNQKIALSKGMDDNGLFVLNFNDSMYLPFEGTGAVSEWELNLPPETNHFDFNSISDIIVKISYTAYEDMGQFATDVKNQLQSQNPPYPYQVAKQIVLQQAFSANWYQFMHPQPNPVTQSMAFSLTDAIVLPNLKKVALQSVTVVVQTQNNTTVSDKQEGSFLTLKQSDKSDLSVPITNNVGTVALSGPFEAETAELLFTIANTPDELLTADKKQLDPNRLTGLLIIINYTSNVFAKQ</sequence>
<feature type="coiled-coil region" evidence="2">
    <location>
        <begin position="2088"/>
        <end position="2149"/>
    </location>
</feature>
<evidence type="ECO:0000313" key="6">
    <source>
        <dbReference type="EMBL" id="REC46160.1"/>
    </source>
</evidence>
<feature type="domain" description="Tc toxin complex TcA C-terminal TcB-binding" evidence="3">
    <location>
        <begin position="2256"/>
        <end position="2549"/>
    </location>
</feature>